<feature type="transmembrane region" description="Helical" evidence="5">
    <location>
        <begin position="61"/>
        <end position="83"/>
    </location>
</feature>
<feature type="transmembrane region" description="Helical" evidence="5">
    <location>
        <begin position="159"/>
        <end position="183"/>
    </location>
</feature>
<name>A0ABT1XKS9_9BURK</name>
<keyword evidence="4 5" id="KW-0472">Membrane</keyword>
<proteinExistence type="inferred from homology"/>
<feature type="transmembrane region" description="Helical" evidence="5">
    <location>
        <begin position="227"/>
        <end position="246"/>
    </location>
</feature>
<evidence type="ECO:0000256" key="2">
    <source>
        <dbReference type="ARBA" id="ARBA00022692"/>
    </source>
</evidence>
<dbReference type="Proteomes" id="UP001165267">
    <property type="component" value="Unassembled WGS sequence"/>
</dbReference>
<comment type="caution">
    <text evidence="6">The sequence shown here is derived from an EMBL/GenBank/DDBJ whole genome shotgun (WGS) entry which is preliminary data.</text>
</comment>
<evidence type="ECO:0000313" key="6">
    <source>
        <dbReference type="EMBL" id="MCR2747474.1"/>
    </source>
</evidence>
<evidence type="ECO:0000256" key="5">
    <source>
        <dbReference type="RuleBase" id="RU363041"/>
    </source>
</evidence>
<organism evidence="6 7">
    <name type="scientific">Limnobacter parvus</name>
    <dbReference type="NCBI Taxonomy" id="2939690"/>
    <lineage>
        <taxon>Bacteria</taxon>
        <taxon>Pseudomonadati</taxon>
        <taxon>Pseudomonadota</taxon>
        <taxon>Betaproteobacteria</taxon>
        <taxon>Burkholderiales</taxon>
        <taxon>Burkholderiaceae</taxon>
        <taxon>Limnobacter</taxon>
    </lineage>
</organism>
<dbReference type="Pfam" id="PF01925">
    <property type="entry name" value="TauE"/>
    <property type="match status" value="1"/>
</dbReference>
<feature type="transmembrane region" description="Helical" evidence="5">
    <location>
        <begin position="121"/>
        <end position="139"/>
    </location>
</feature>
<dbReference type="PANTHER" id="PTHR43483:SF3">
    <property type="entry name" value="MEMBRANE TRANSPORTER PROTEIN HI_0806-RELATED"/>
    <property type="match status" value="1"/>
</dbReference>
<dbReference type="RefSeq" id="WP_257512683.1">
    <property type="nucleotide sequence ID" value="NZ_JANKHG010000018.1"/>
</dbReference>
<comment type="similarity">
    <text evidence="5">Belongs to the 4-toluene sulfonate uptake permease (TSUP) (TC 2.A.102) family.</text>
</comment>
<reference evidence="6" key="1">
    <citation type="submission" date="2022-07" db="EMBL/GenBank/DDBJ databases">
        <authorList>
            <person name="Xamxidin M."/>
        </authorList>
    </citation>
    <scope>NUCLEOTIDE SEQUENCE</scope>
    <source>
        <strain evidence="6">YS8-69</strain>
    </source>
</reference>
<feature type="transmembrane region" description="Helical" evidence="5">
    <location>
        <begin position="258"/>
        <end position="275"/>
    </location>
</feature>
<feature type="transmembrane region" description="Helical" evidence="5">
    <location>
        <begin position="195"/>
        <end position="215"/>
    </location>
</feature>
<dbReference type="PANTHER" id="PTHR43483">
    <property type="entry name" value="MEMBRANE TRANSPORTER PROTEIN HI_0806-RELATED"/>
    <property type="match status" value="1"/>
</dbReference>
<accession>A0ABT1XKS9</accession>
<feature type="transmembrane region" description="Helical" evidence="5">
    <location>
        <begin position="95"/>
        <end position="114"/>
    </location>
</feature>
<feature type="transmembrane region" description="Helical" evidence="5">
    <location>
        <begin position="20"/>
        <end position="49"/>
    </location>
</feature>
<gene>
    <name evidence="6" type="ORF">NSP04_12505</name>
</gene>
<keyword evidence="5" id="KW-1003">Cell membrane</keyword>
<protein>
    <recommendedName>
        <fullName evidence="5">Probable membrane transporter protein</fullName>
    </recommendedName>
</protein>
<dbReference type="EMBL" id="JANKHG010000018">
    <property type="protein sequence ID" value="MCR2747474.1"/>
    <property type="molecule type" value="Genomic_DNA"/>
</dbReference>
<evidence type="ECO:0000256" key="4">
    <source>
        <dbReference type="ARBA" id="ARBA00023136"/>
    </source>
</evidence>
<dbReference type="InterPro" id="IPR002781">
    <property type="entry name" value="TM_pro_TauE-like"/>
</dbReference>
<evidence type="ECO:0000313" key="7">
    <source>
        <dbReference type="Proteomes" id="UP001165267"/>
    </source>
</evidence>
<evidence type="ECO:0000256" key="1">
    <source>
        <dbReference type="ARBA" id="ARBA00004141"/>
    </source>
</evidence>
<comment type="subcellular location">
    <subcellularLocation>
        <location evidence="5">Cell membrane</location>
        <topology evidence="5">Multi-pass membrane protein</topology>
    </subcellularLocation>
    <subcellularLocation>
        <location evidence="1">Membrane</location>
        <topology evidence="1">Multi-pass membrane protein</topology>
    </subcellularLocation>
</comment>
<keyword evidence="2 5" id="KW-0812">Transmembrane</keyword>
<sequence length="279" mass="29494">MYAELSMELFHGIFTPQAVAAYIAIGIIAGFLAGLLGVGGGSVLVPALVWAFNLAALPQQWIFRLALGTSMATILFTSVSSVRAHHLHGAVRWDVVKNFIPGILLGTLFGTFLARHVSSNFLVLFFALFMGMVSFQMIFEYKPKPGRVLPGKWGQFVVAAFIGTASSLVAVGGGALTVPFLAWCNVPFKKAIGTASAMGFPIAVGGTIGFVFNGWTAPGLPPGSLGFVYLPALLFTVVASVLVAPFGAKAAHILPAHLLKKVFAVVLFFIVLNMLRGLL</sequence>
<keyword evidence="7" id="KW-1185">Reference proteome</keyword>
<evidence type="ECO:0000256" key="3">
    <source>
        <dbReference type="ARBA" id="ARBA00022989"/>
    </source>
</evidence>
<keyword evidence="3 5" id="KW-1133">Transmembrane helix</keyword>